<feature type="domain" description="Phosphotyrosine protein phosphatase I" evidence="6">
    <location>
        <begin position="11"/>
        <end position="159"/>
    </location>
</feature>
<comment type="similarity">
    <text evidence="1">Belongs to the low molecular weight phosphotyrosine protein phosphatase family.</text>
</comment>
<protein>
    <recommendedName>
        <fullName evidence="2">protein-tyrosine-phosphatase</fullName>
        <ecNumber evidence="2">3.1.3.48</ecNumber>
    </recommendedName>
</protein>
<dbReference type="PANTHER" id="PTHR11717">
    <property type="entry name" value="LOW MOLECULAR WEIGHT PROTEIN TYROSINE PHOSPHATASE"/>
    <property type="match status" value="1"/>
</dbReference>
<reference evidence="7 8" key="1">
    <citation type="journal article" date="2008" name="Int. J. Syst. Evol. Microbiol.">
        <title>Amphritea japonica sp. nov. and Amphritea balenae sp. nov., isolated from the sediment adjacent to sperm whale carcasses off Kagoshima, Japan.</title>
        <authorList>
            <person name="Miyazaki M."/>
            <person name="Nogi Y."/>
            <person name="Fujiwara Y."/>
            <person name="Kawato M."/>
            <person name="Nagahama T."/>
            <person name="Kubokawa K."/>
            <person name="Horikoshi K."/>
        </authorList>
    </citation>
    <scope>NUCLEOTIDE SEQUENCE [LARGE SCALE GENOMIC DNA]</scope>
    <source>
        <strain evidence="7 8">ATCC BAA-1530</strain>
    </source>
</reference>
<evidence type="ECO:0000259" key="6">
    <source>
        <dbReference type="SMART" id="SM00226"/>
    </source>
</evidence>
<evidence type="ECO:0000313" key="8">
    <source>
        <dbReference type="Proteomes" id="UP000595663"/>
    </source>
</evidence>
<evidence type="ECO:0000256" key="2">
    <source>
        <dbReference type="ARBA" id="ARBA00013064"/>
    </source>
</evidence>
<evidence type="ECO:0000256" key="5">
    <source>
        <dbReference type="PIRSR" id="PIRSR617867-1"/>
    </source>
</evidence>
<dbReference type="EC" id="3.1.3.48" evidence="2"/>
<dbReference type="InterPro" id="IPR023485">
    <property type="entry name" value="Ptyr_pPase"/>
</dbReference>
<organism evidence="7 8">
    <name type="scientific">Amphritea japonica ATCC BAA-1530</name>
    <dbReference type="NCBI Taxonomy" id="1278309"/>
    <lineage>
        <taxon>Bacteria</taxon>
        <taxon>Pseudomonadati</taxon>
        <taxon>Pseudomonadota</taxon>
        <taxon>Gammaproteobacteria</taxon>
        <taxon>Oceanospirillales</taxon>
        <taxon>Oceanospirillaceae</taxon>
        <taxon>Amphritea</taxon>
    </lineage>
</organism>
<dbReference type="CDD" id="cd16343">
    <property type="entry name" value="LMWPTP"/>
    <property type="match status" value="1"/>
</dbReference>
<dbReference type="SUPFAM" id="SSF52788">
    <property type="entry name" value="Phosphotyrosine protein phosphatases I"/>
    <property type="match status" value="1"/>
</dbReference>
<dbReference type="PANTHER" id="PTHR11717:SF7">
    <property type="entry name" value="LOW MOLECULAR WEIGHT PHOSPHOTYROSINE PROTEIN PHOSPHATASE"/>
    <property type="match status" value="1"/>
</dbReference>
<dbReference type="OrthoDB" id="9784339at2"/>
<feature type="active site" description="Nucleophile" evidence="5">
    <location>
        <position position="17"/>
    </location>
</feature>
<feature type="active site" description="Proton donor" evidence="5">
    <location>
        <position position="133"/>
    </location>
</feature>
<dbReference type="EMBL" id="AP014545">
    <property type="protein sequence ID" value="BBB26103.1"/>
    <property type="molecule type" value="Genomic_DNA"/>
</dbReference>
<dbReference type="Proteomes" id="UP000595663">
    <property type="component" value="Chromosome"/>
</dbReference>
<dbReference type="KEGG" id="ajp:AMJAP_1508"/>
<evidence type="ECO:0000313" key="7">
    <source>
        <dbReference type="EMBL" id="BBB26103.1"/>
    </source>
</evidence>
<accession>A0A7R6P2R0</accession>
<evidence type="ECO:0000256" key="1">
    <source>
        <dbReference type="ARBA" id="ARBA00011063"/>
    </source>
</evidence>
<keyword evidence="3 7" id="KW-0378">Hydrolase</keyword>
<dbReference type="RefSeq" id="WP_019621712.1">
    <property type="nucleotide sequence ID" value="NZ_AP014545.1"/>
</dbReference>
<evidence type="ECO:0000256" key="4">
    <source>
        <dbReference type="ARBA" id="ARBA00022912"/>
    </source>
</evidence>
<dbReference type="PRINTS" id="PR00719">
    <property type="entry name" value="LMWPTPASE"/>
</dbReference>
<dbReference type="Gene3D" id="3.40.50.2300">
    <property type="match status" value="1"/>
</dbReference>
<evidence type="ECO:0000256" key="3">
    <source>
        <dbReference type="ARBA" id="ARBA00022801"/>
    </source>
</evidence>
<dbReference type="InterPro" id="IPR036196">
    <property type="entry name" value="Ptyr_pPase_sf"/>
</dbReference>
<dbReference type="Pfam" id="PF01451">
    <property type="entry name" value="LMWPc"/>
    <property type="match status" value="1"/>
</dbReference>
<name>A0A7R6P2R0_9GAMM</name>
<sequence length="168" mass="18624">MVNSLNNKDKVKVLFVCLGNICRSPTAHGVFRERVLRQGLAQKIEIDSAGTAAYHVGNSPDHRSMAAALQRGYDLSDLRARQAIAADFGYYDYILAMDVQNLTDLRSICPADYPGYLGLFLELADLDEHEVPDPYYGGSTGFDHVLDLTETASEALLRRINQELRSDA</sequence>
<dbReference type="AlphaFoldDB" id="A0A7R6P2R0"/>
<dbReference type="SMART" id="SM00226">
    <property type="entry name" value="LMWPc"/>
    <property type="match status" value="1"/>
</dbReference>
<dbReference type="GO" id="GO:0004725">
    <property type="term" value="F:protein tyrosine phosphatase activity"/>
    <property type="evidence" value="ECO:0007669"/>
    <property type="project" value="UniProtKB-EC"/>
</dbReference>
<keyword evidence="4" id="KW-0904">Protein phosphatase</keyword>
<keyword evidence="8" id="KW-1185">Reference proteome</keyword>
<gene>
    <name evidence="7" type="ORF">AMJAP_1508</name>
</gene>
<dbReference type="InterPro" id="IPR050438">
    <property type="entry name" value="LMW_PTPase"/>
</dbReference>
<proteinExistence type="inferred from homology"/>
<feature type="active site" evidence="5">
    <location>
        <position position="23"/>
    </location>
</feature>
<dbReference type="InterPro" id="IPR017867">
    <property type="entry name" value="Tyr_phospatase_low_mol_wt"/>
</dbReference>